<dbReference type="InterPro" id="IPR000719">
    <property type="entry name" value="Prot_kinase_dom"/>
</dbReference>
<dbReference type="GO" id="GO:0007254">
    <property type="term" value="P:JNK cascade"/>
    <property type="evidence" value="ECO:0007669"/>
    <property type="project" value="TreeGrafter"/>
</dbReference>
<evidence type="ECO:0000256" key="5">
    <source>
        <dbReference type="ARBA" id="ARBA00022777"/>
    </source>
</evidence>
<name>A0A7R9QX99_9ACAR</name>
<sequence>MELAEDGSLYKVVHKSNPQVSYSVSQALQWLHQCARGVAYLHSMVPKAIIHRDLKSKNVLLFNRLTELKICDLGNARDMTINHSIYRQSMSIH</sequence>
<evidence type="ECO:0000313" key="9">
    <source>
        <dbReference type="Proteomes" id="UP000728032"/>
    </source>
</evidence>
<organism evidence="8">
    <name type="scientific">Oppiella nova</name>
    <dbReference type="NCBI Taxonomy" id="334625"/>
    <lineage>
        <taxon>Eukaryota</taxon>
        <taxon>Metazoa</taxon>
        <taxon>Ecdysozoa</taxon>
        <taxon>Arthropoda</taxon>
        <taxon>Chelicerata</taxon>
        <taxon>Arachnida</taxon>
        <taxon>Acari</taxon>
        <taxon>Acariformes</taxon>
        <taxon>Sarcoptiformes</taxon>
        <taxon>Oribatida</taxon>
        <taxon>Brachypylina</taxon>
        <taxon>Oppioidea</taxon>
        <taxon>Oppiidae</taxon>
        <taxon>Oppiella</taxon>
    </lineage>
</organism>
<evidence type="ECO:0000259" key="7">
    <source>
        <dbReference type="PROSITE" id="PS50011"/>
    </source>
</evidence>
<dbReference type="PANTHER" id="PTHR46716">
    <property type="entry name" value="MITOGEN-ACTIVATED PROTEIN KINASE KINASE KINASE 7"/>
    <property type="match status" value="1"/>
</dbReference>
<dbReference type="InterPro" id="IPR008271">
    <property type="entry name" value="Ser/Thr_kinase_AS"/>
</dbReference>
<dbReference type="GO" id="GO:0043123">
    <property type="term" value="P:positive regulation of canonical NF-kappaB signal transduction"/>
    <property type="evidence" value="ECO:0007669"/>
    <property type="project" value="TreeGrafter"/>
</dbReference>
<dbReference type="Gene3D" id="1.10.510.10">
    <property type="entry name" value="Transferase(Phosphotransferase) domain 1"/>
    <property type="match status" value="1"/>
</dbReference>
<dbReference type="Proteomes" id="UP000728032">
    <property type="component" value="Unassembled WGS sequence"/>
</dbReference>
<dbReference type="EMBL" id="CAJPVJ010025382">
    <property type="protein sequence ID" value="CAG2179013.1"/>
    <property type="molecule type" value="Genomic_DNA"/>
</dbReference>
<dbReference type="AlphaFoldDB" id="A0A7R9QX99"/>
<protein>
    <recommendedName>
        <fullName evidence="7">Protein kinase domain-containing protein</fullName>
    </recommendedName>
</protein>
<evidence type="ECO:0000256" key="2">
    <source>
        <dbReference type="ARBA" id="ARBA00022527"/>
    </source>
</evidence>
<dbReference type="PROSITE" id="PS00108">
    <property type="entry name" value="PROTEIN_KINASE_ST"/>
    <property type="match status" value="1"/>
</dbReference>
<dbReference type="GO" id="GO:0005524">
    <property type="term" value="F:ATP binding"/>
    <property type="evidence" value="ECO:0007669"/>
    <property type="project" value="UniProtKB-KW"/>
</dbReference>
<evidence type="ECO:0000256" key="4">
    <source>
        <dbReference type="ARBA" id="ARBA00022741"/>
    </source>
</evidence>
<dbReference type="SUPFAM" id="SSF56112">
    <property type="entry name" value="Protein kinase-like (PK-like)"/>
    <property type="match status" value="1"/>
</dbReference>
<reference evidence="8" key="1">
    <citation type="submission" date="2020-11" db="EMBL/GenBank/DDBJ databases">
        <authorList>
            <person name="Tran Van P."/>
        </authorList>
    </citation>
    <scope>NUCLEOTIDE SEQUENCE</scope>
</reference>
<comment type="similarity">
    <text evidence="1">Belongs to the protein kinase superfamily. STE Ser/Thr protein kinase family. MAP kinase kinase kinase subfamily.</text>
</comment>
<evidence type="ECO:0000313" key="8">
    <source>
        <dbReference type="EMBL" id="CAD7661877.1"/>
    </source>
</evidence>
<keyword evidence="6" id="KW-0067">ATP-binding</keyword>
<evidence type="ECO:0000256" key="3">
    <source>
        <dbReference type="ARBA" id="ARBA00022679"/>
    </source>
</evidence>
<accession>A0A7R9QX99</accession>
<proteinExistence type="inferred from homology"/>
<gene>
    <name evidence="8" type="ORF">ONB1V03_LOCUS18437</name>
</gene>
<dbReference type="EMBL" id="OC940207">
    <property type="protein sequence ID" value="CAD7661877.1"/>
    <property type="molecule type" value="Genomic_DNA"/>
</dbReference>
<dbReference type="OrthoDB" id="6414404at2759"/>
<evidence type="ECO:0000256" key="1">
    <source>
        <dbReference type="ARBA" id="ARBA00006529"/>
    </source>
</evidence>
<dbReference type="Pfam" id="PF00069">
    <property type="entry name" value="Pkinase"/>
    <property type="match status" value="1"/>
</dbReference>
<dbReference type="GO" id="GO:0004709">
    <property type="term" value="F:MAP kinase kinase kinase activity"/>
    <property type="evidence" value="ECO:0007669"/>
    <property type="project" value="TreeGrafter"/>
</dbReference>
<keyword evidence="2" id="KW-0723">Serine/threonine-protein kinase</keyword>
<dbReference type="GO" id="GO:0019899">
    <property type="term" value="F:enzyme binding"/>
    <property type="evidence" value="ECO:0007669"/>
    <property type="project" value="UniProtKB-ARBA"/>
</dbReference>
<dbReference type="GO" id="GO:0006955">
    <property type="term" value="P:immune response"/>
    <property type="evidence" value="ECO:0007669"/>
    <property type="project" value="TreeGrafter"/>
</dbReference>
<feature type="domain" description="Protein kinase" evidence="7">
    <location>
        <begin position="1"/>
        <end position="93"/>
    </location>
</feature>
<keyword evidence="3" id="KW-0808">Transferase</keyword>
<evidence type="ECO:0000256" key="6">
    <source>
        <dbReference type="ARBA" id="ARBA00022840"/>
    </source>
</evidence>
<feature type="non-terminal residue" evidence="8">
    <location>
        <position position="1"/>
    </location>
</feature>
<dbReference type="PROSITE" id="PS50011">
    <property type="entry name" value="PROTEIN_KINASE_DOM"/>
    <property type="match status" value="1"/>
</dbReference>
<dbReference type="InterPro" id="IPR011009">
    <property type="entry name" value="Kinase-like_dom_sf"/>
</dbReference>
<keyword evidence="5" id="KW-0418">Kinase</keyword>
<dbReference type="PANTHER" id="PTHR46716:SF1">
    <property type="entry name" value="MITOGEN-ACTIVATED PROTEIN KINASE KINASE KINASE 7"/>
    <property type="match status" value="1"/>
</dbReference>
<keyword evidence="9" id="KW-1185">Reference proteome</keyword>
<keyword evidence="4" id="KW-0547">Nucleotide-binding</keyword>